<dbReference type="AlphaFoldDB" id="A0A088RL54"/>
<dbReference type="SMART" id="SM00220">
    <property type="entry name" value="S_TKc"/>
    <property type="match status" value="1"/>
</dbReference>
<dbReference type="SUPFAM" id="SSF56112">
    <property type="entry name" value="Protein kinase-like (PK-like)"/>
    <property type="match status" value="1"/>
</dbReference>
<feature type="compositionally biased region" description="Low complexity" evidence="7">
    <location>
        <begin position="259"/>
        <end position="287"/>
    </location>
</feature>
<dbReference type="InterPro" id="IPR017441">
    <property type="entry name" value="Protein_kinase_ATP_BS"/>
</dbReference>
<feature type="domain" description="Protein kinase" evidence="8">
    <location>
        <begin position="362"/>
        <end position="674"/>
    </location>
</feature>
<keyword evidence="2 9" id="KW-0808">Transferase</keyword>
<evidence type="ECO:0000259" key="8">
    <source>
        <dbReference type="PROSITE" id="PS50011"/>
    </source>
</evidence>
<feature type="region of interest" description="Disordered" evidence="7">
    <location>
        <begin position="96"/>
        <end position="303"/>
    </location>
</feature>
<keyword evidence="4 9" id="KW-0418">Kinase</keyword>
<evidence type="ECO:0000256" key="6">
    <source>
        <dbReference type="PROSITE-ProRule" id="PRU10141"/>
    </source>
</evidence>
<dbReference type="InterPro" id="IPR050494">
    <property type="entry name" value="Ser_Thr_dual-spec_kinase"/>
</dbReference>
<evidence type="ECO:0000256" key="3">
    <source>
        <dbReference type="ARBA" id="ARBA00022741"/>
    </source>
</evidence>
<dbReference type="Pfam" id="PF00069">
    <property type="entry name" value="Pkinase"/>
    <property type="match status" value="1"/>
</dbReference>
<dbReference type="InterPro" id="IPR011009">
    <property type="entry name" value="Kinase-like_dom_sf"/>
</dbReference>
<evidence type="ECO:0000256" key="2">
    <source>
        <dbReference type="ARBA" id="ARBA00022679"/>
    </source>
</evidence>
<evidence type="ECO:0000256" key="4">
    <source>
        <dbReference type="ARBA" id="ARBA00022777"/>
    </source>
</evidence>
<dbReference type="GeneID" id="22573434"/>
<dbReference type="InterPro" id="IPR008271">
    <property type="entry name" value="Ser/Thr_kinase_AS"/>
</dbReference>
<dbReference type="KEGG" id="lpan:LPMP_150180"/>
<evidence type="ECO:0000256" key="1">
    <source>
        <dbReference type="ARBA" id="ARBA00022527"/>
    </source>
</evidence>
<dbReference type="PANTHER" id="PTHR24058:SF28">
    <property type="entry name" value="SERINE_THREONINE-PROTEIN KINASE MINIBRAIN"/>
    <property type="match status" value="1"/>
</dbReference>
<dbReference type="EMBL" id="CP009384">
    <property type="protein sequence ID" value="AIN96742.1"/>
    <property type="molecule type" value="Genomic_DNA"/>
</dbReference>
<dbReference type="Proteomes" id="UP000063063">
    <property type="component" value="Chromosome 15"/>
</dbReference>
<feature type="region of interest" description="Disordered" evidence="7">
    <location>
        <begin position="687"/>
        <end position="745"/>
    </location>
</feature>
<keyword evidence="10" id="KW-1185">Reference proteome</keyword>
<reference evidence="9 10" key="1">
    <citation type="journal article" date="2015" name="Sci. Rep.">
        <title>The genome of Leishmania panamensis: insights into genomics of the L. (Viannia) subgenus.</title>
        <authorList>
            <person name="Llanes A."/>
            <person name="Restrepo C.M."/>
            <person name="Vecchio G.D."/>
            <person name="Anguizola F.J."/>
            <person name="Lleonart R."/>
        </authorList>
    </citation>
    <scope>NUCLEOTIDE SEQUENCE [LARGE SCALE GENOMIC DNA]</scope>
    <source>
        <strain evidence="9 10">MHOM/PA/94/PSC-1</strain>
    </source>
</reference>
<feature type="binding site" evidence="6">
    <location>
        <position position="391"/>
    </location>
    <ligand>
        <name>ATP</name>
        <dbReference type="ChEBI" id="CHEBI:30616"/>
    </ligand>
</feature>
<dbReference type="eggNOG" id="KOG0667">
    <property type="taxonomic scope" value="Eukaryota"/>
</dbReference>
<dbReference type="RefSeq" id="XP_010697395.1">
    <property type="nucleotide sequence ID" value="XM_010699093.1"/>
</dbReference>
<evidence type="ECO:0000256" key="5">
    <source>
        <dbReference type="ARBA" id="ARBA00022840"/>
    </source>
</evidence>
<keyword evidence="1" id="KW-0723">Serine/threonine-protein kinase</keyword>
<sequence>MADSSKATLSQMSTETLLQQLRGMRTALEEENHAPYEAEAEATQVDSSHRHHHYGNAAVVGVSWYSSDVAHVSHSESSAPREPVMEPREARVVDAVPDHARSKSSGSQISASTAARPRPSSSQLSPHTTGDGFSVSSVRSLPDAHADPTAPSVAPVTPVVTDGSDHSAVSAPTKGRLSHVHAAAAAGAPSSSASSSTTGPPPLTVAPLGGARTTTAAKEHPLAPATTRTRTGFSNGEVPPHPGLAASTQAGAAPPPSLPLLSSSHPTTSSAAATTPATFSSGAVVKEGSGGGAGVSASEETDPYGRPAIALSVHLLDLYKMVNARYCAQRRLESPGPKYNSGYDDKDGHYLFLPGEVIFQRYIAQEVLGKGSFGTVIRGFDQKRSEAVAMKITRRGSSFRSQAKLELDILLRLNENPALNHLVVRLLKVFEWQGHLVLVFELLSFNLYQLIKCTRFNGVSLDLVRKFAYQLTHTLLQLESQKPQPIIHCDLKPENILLRSQNRSGIRLIDFGSACYAAKRFHRYIQSRFYRSPEVILFLEYGTPIDRWSLACVLVELHTGVPLFDGRTEAAQLAKIEATLGPIPARMVAGSPKANRFYYGNVTSGFQLKEPVPERRTLEGIIGVTTGGPRGRRLNTPGHDEQVYRDFHDFIAGFLRYQPEERMNCRDALQHPFLMPLYTSDLQLQKNREDAQPVAAPPFSQQQQQEQPPQSSQSSQPQQQHMTVATTTKPSSVEHSYAPAVLPAR</sequence>
<dbReference type="PROSITE" id="PS50011">
    <property type="entry name" value="PROTEIN_KINASE_DOM"/>
    <property type="match status" value="1"/>
</dbReference>
<feature type="compositionally biased region" description="Low complexity" evidence="7">
    <location>
        <begin position="110"/>
        <end position="122"/>
    </location>
</feature>
<accession>A0A088RL54</accession>
<evidence type="ECO:0000256" key="7">
    <source>
        <dbReference type="SAM" id="MobiDB-lite"/>
    </source>
</evidence>
<organism evidence="9 10">
    <name type="scientific">Leishmania panamensis</name>
    <dbReference type="NCBI Taxonomy" id="5679"/>
    <lineage>
        <taxon>Eukaryota</taxon>
        <taxon>Discoba</taxon>
        <taxon>Euglenozoa</taxon>
        <taxon>Kinetoplastea</taxon>
        <taxon>Metakinetoplastina</taxon>
        <taxon>Trypanosomatida</taxon>
        <taxon>Trypanosomatidae</taxon>
        <taxon>Leishmaniinae</taxon>
        <taxon>Leishmania</taxon>
        <taxon>Leishmania guyanensis species complex</taxon>
    </lineage>
</organism>
<feature type="compositionally biased region" description="Low complexity" evidence="7">
    <location>
        <begin position="182"/>
        <end position="198"/>
    </location>
</feature>
<dbReference type="VEuPathDB" id="TriTrypDB:LPMP_150180"/>
<feature type="compositionally biased region" description="Low complexity" evidence="7">
    <location>
        <begin position="147"/>
        <end position="162"/>
    </location>
</feature>
<keyword evidence="3 6" id="KW-0547">Nucleotide-binding</keyword>
<dbReference type="InterPro" id="IPR000719">
    <property type="entry name" value="Prot_kinase_dom"/>
</dbReference>
<name>A0A088RL54_LEIPA</name>
<dbReference type="OrthoDB" id="9332038at2759"/>
<dbReference type="GO" id="GO:0005524">
    <property type="term" value="F:ATP binding"/>
    <property type="evidence" value="ECO:0007669"/>
    <property type="project" value="UniProtKB-UniRule"/>
</dbReference>
<feature type="compositionally biased region" description="Polar residues" evidence="7">
    <location>
        <begin position="721"/>
        <end position="734"/>
    </location>
</feature>
<dbReference type="Gene3D" id="1.10.510.10">
    <property type="entry name" value="Transferase(Phosphotransferase) domain 1"/>
    <property type="match status" value="1"/>
</dbReference>
<proteinExistence type="predicted"/>
<feature type="compositionally biased region" description="Low complexity" evidence="7">
    <location>
        <begin position="697"/>
        <end position="720"/>
    </location>
</feature>
<dbReference type="GO" id="GO:0004674">
    <property type="term" value="F:protein serine/threonine kinase activity"/>
    <property type="evidence" value="ECO:0007669"/>
    <property type="project" value="UniProtKB-KW"/>
</dbReference>
<evidence type="ECO:0000313" key="10">
    <source>
        <dbReference type="Proteomes" id="UP000063063"/>
    </source>
</evidence>
<dbReference type="Gene3D" id="3.30.200.20">
    <property type="entry name" value="Phosphorylase Kinase, domain 1"/>
    <property type="match status" value="1"/>
</dbReference>
<dbReference type="VEuPathDB" id="TriTrypDB:LPAL13_150006800"/>
<evidence type="ECO:0000313" key="9">
    <source>
        <dbReference type="EMBL" id="AIN96742.1"/>
    </source>
</evidence>
<protein>
    <submittedName>
        <fullName evidence="9">Serine/threonine-protein kinase, putative</fullName>
        <ecNumber evidence="9">2.7.11.1</ecNumber>
    </submittedName>
</protein>
<dbReference type="PANTHER" id="PTHR24058">
    <property type="entry name" value="DUAL SPECIFICITY PROTEIN KINASE"/>
    <property type="match status" value="1"/>
</dbReference>
<keyword evidence="5 6" id="KW-0067">ATP-binding</keyword>
<dbReference type="PROSITE" id="PS00108">
    <property type="entry name" value="PROTEIN_KINASE_ST"/>
    <property type="match status" value="1"/>
</dbReference>
<dbReference type="PROSITE" id="PS00107">
    <property type="entry name" value="PROTEIN_KINASE_ATP"/>
    <property type="match status" value="1"/>
</dbReference>
<gene>
    <name evidence="9" type="ORF">LPMP_150180</name>
</gene>
<dbReference type="EC" id="2.7.11.1" evidence="9"/>